<dbReference type="EMBL" id="QRSS01000001">
    <property type="protein sequence ID" value="RGQ07747.1"/>
    <property type="molecule type" value="Genomic_DNA"/>
</dbReference>
<dbReference type="EMBL" id="QSJW01000003">
    <property type="protein sequence ID" value="RHE13926.1"/>
    <property type="molecule type" value="Genomic_DNA"/>
</dbReference>
<dbReference type="Proteomes" id="UP000284267">
    <property type="component" value="Unassembled WGS sequence"/>
</dbReference>
<feature type="transmembrane region" description="Helical" evidence="1">
    <location>
        <begin position="675"/>
        <end position="703"/>
    </location>
</feature>
<name>A0A395X8X7_9FIRM</name>
<feature type="transmembrane region" description="Helical" evidence="1">
    <location>
        <begin position="797"/>
        <end position="817"/>
    </location>
</feature>
<dbReference type="EMBL" id="QROS01000003">
    <property type="protein sequence ID" value="RHL48882.1"/>
    <property type="molecule type" value="Genomic_DNA"/>
</dbReference>
<evidence type="ECO:0000313" key="8">
    <source>
        <dbReference type="EMBL" id="RHE13926.1"/>
    </source>
</evidence>
<keyword evidence="1" id="KW-0472">Membrane</keyword>
<evidence type="ECO:0000256" key="1">
    <source>
        <dbReference type="SAM" id="Phobius"/>
    </source>
</evidence>
<evidence type="ECO:0000313" key="5">
    <source>
        <dbReference type="EMBL" id="RGS68921.1"/>
    </source>
</evidence>
<feature type="transmembrane region" description="Helical" evidence="1">
    <location>
        <begin position="646"/>
        <end position="663"/>
    </location>
</feature>
<dbReference type="EMBL" id="QROE01000004">
    <property type="protein sequence ID" value="RHK95102.1"/>
    <property type="molecule type" value="Genomic_DNA"/>
</dbReference>
<dbReference type="EMBL" id="QSHL01000004">
    <property type="protein sequence ID" value="RHC07558.1"/>
    <property type="molecule type" value="Genomic_DNA"/>
</dbReference>
<evidence type="ECO:0000313" key="11">
    <source>
        <dbReference type="EMBL" id="RHL48882.1"/>
    </source>
</evidence>
<evidence type="ECO:0000313" key="12">
    <source>
        <dbReference type="Proteomes" id="UP000261222"/>
    </source>
</evidence>
<evidence type="ECO:0000313" key="20">
    <source>
        <dbReference type="Proteomes" id="UP000285839"/>
    </source>
</evidence>
<dbReference type="Proteomes" id="UP000265808">
    <property type="component" value="Unassembled WGS sequence"/>
</dbReference>
<feature type="transmembrane region" description="Helical" evidence="1">
    <location>
        <begin position="471"/>
        <end position="489"/>
    </location>
</feature>
<dbReference type="EMBL" id="QSUB01000001">
    <property type="protein sequence ID" value="RGN07844.1"/>
    <property type="molecule type" value="Genomic_DNA"/>
</dbReference>
<evidence type="ECO:0000313" key="3">
    <source>
        <dbReference type="EMBL" id="RGQ07747.1"/>
    </source>
</evidence>
<dbReference type="Proteomes" id="UP000261222">
    <property type="component" value="Unassembled WGS sequence"/>
</dbReference>
<keyword evidence="1" id="KW-1133">Transmembrane helix</keyword>
<evidence type="ECO:0000313" key="18">
    <source>
        <dbReference type="Proteomes" id="UP000284267"/>
    </source>
</evidence>
<evidence type="ECO:0000313" key="14">
    <source>
        <dbReference type="Proteomes" id="UP000265828"/>
    </source>
</evidence>
<feature type="transmembrane region" description="Helical" evidence="1">
    <location>
        <begin position="597"/>
        <end position="615"/>
    </location>
</feature>
<keyword evidence="1" id="KW-0812">Transmembrane</keyword>
<evidence type="ECO:0000313" key="21">
    <source>
        <dbReference type="Proteomes" id="UP000285897"/>
    </source>
</evidence>
<dbReference type="Proteomes" id="UP000284220">
    <property type="component" value="Unassembled WGS sequence"/>
</dbReference>
<dbReference type="RefSeq" id="WP_117627777.1">
    <property type="nucleotide sequence ID" value="NZ_CABJDZ010000004.1"/>
</dbReference>
<dbReference type="Proteomes" id="UP000285839">
    <property type="component" value="Unassembled WGS sequence"/>
</dbReference>
<gene>
    <name evidence="11" type="ORF">DW021_05995</name>
    <name evidence="10" type="ORF">DW040_10205</name>
    <name evidence="9" type="ORF">DW272_09205</name>
    <name evidence="8" type="ORF">DW767_05195</name>
    <name evidence="7" type="ORF">DW859_07810</name>
    <name evidence="6" type="ORF">DWW07_06030</name>
    <name evidence="5" type="ORF">DWX77_15790</name>
    <name evidence="4" type="ORF">DWY46_05840</name>
    <name evidence="3" type="ORF">DWZ12_00660</name>
    <name evidence="2" type="ORF">DXB81_04960</name>
</gene>
<feature type="transmembrane region" description="Helical" evidence="1">
    <location>
        <begin position="890"/>
        <end position="912"/>
    </location>
</feature>
<evidence type="ECO:0000313" key="7">
    <source>
        <dbReference type="EMBL" id="RHC07558.1"/>
    </source>
</evidence>
<dbReference type="AlphaFoldDB" id="A0A395X8X7"/>
<evidence type="ECO:0000313" key="16">
    <source>
        <dbReference type="Proteomes" id="UP000284220"/>
    </source>
</evidence>
<evidence type="ECO:0000313" key="13">
    <source>
        <dbReference type="Proteomes" id="UP000265808"/>
    </source>
</evidence>
<accession>A0A395X8X7</accession>
<feature type="transmembrane region" description="Helical" evidence="1">
    <location>
        <begin position="857"/>
        <end position="878"/>
    </location>
</feature>
<feature type="transmembrane region" description="Helical" evidence="1">
    <location>
        <begin position="436"/>
        <end position="459"/>
    </location>
</feature>
<evidence type="ECO:0000313" key="19">
    <source>
        <dbReference type="Proteomes" id="UP000284644"/>
    </source>
</evidence>
<feature type="transmembrane region" description="Helical" evidence="1">
    <location>
        <begin position="715"/>
        <end position="732"/>
    </location>
</feature>
<evidence type="ECO:0000313" key="6">
    <source>
        <dbReference type="EMBL" id="RGV65195.1"/>
    </source>
</evidence>
<evidence type="ECO:0000313" key="2">
    <source>
        <dbReference type="EMBL" id="RGN07844.1"/>
    </source>
</evidence>
<evidence type="ECO:0000313" key="10">
    <source>
        <dbReference type="EMBL" id="RHK95102.1"/>
    </source>
</evidence>
<comment type="caution">
    <text evidence="6">The sequence shown here is derived from an EMBL/GenBank/DDBJ whole genome shotgun (WGS) entry which is preliminary data.</text>
</comment>
<feature type="transmembrane region" description="Helical" evidence="1">
    <location>
        <begin position="829"/>
        <end position="851"/>
    </location>
</feature>
<dbReference type="Proteomes" id="UP000283585">
    <property type="component" value="Unassembled WGS sequence"/>
</dbReference>
<dbReference type="InterPro" id="IPR018674">
    <property type="entry name" value="DUF2142_membrane"/>
</dbReference>
<dbReference type="Proteomes" id="UP000284644">
    <property type="component" value="Unassembled WGS sequence"/>
</dbReference>
<sequence length="913" mass="102756">MKRKIKEKFITVNKTRISTAFAVYFFVIFAILIIQLLTCGSQGFESFTFGKQADLQYEILDGHSIDTEFVVKQKNANSIVLNGYSDNDIKFKNEKLIVDFTDAETGENIQHSEVLLKDQIDEKNILILFENEISEGTHVKMRVRSLGCKEKGPYIGISETNDSAEHSWVDGELSDSYLCASICYKVKTYNWLKPCVYFLAEILAGVFLLILHKKTGMPLFTAKTSERKISAMKEAVPLKKKIIKIILMLVIVWGIIFIFFDYVYMKTMEATVRAKDPEVICEETDETAQNISLKEGESVSQTFTVSGNQLSAVAVYIPNVDDVNIRIKYDLYDQQTGEVVQSGKVSTKKIEKLSHHLNKDQRDKIKGALQGYYVLEFPEAIENSAGKQYKIVITNEKTAGDNLELAGGEAEEYPYELNSQPMAGNLCMIALYSNQMIFATMFKYMVAILTVLVSVLIILSGFGRLSVGKTFLISALVLAFVYSFLIPPFCVPDERAHIDAVYTISNEMLGISEIPAQGRIYKRADDIDATKENTMDVTTERYRETFEDMFGRSGDETLQVAFADNPVGNVTFLNYLPAAVGFTIARLLHFNTITMIMFGRWMNALASILLMWIAIRKLPFGKASFAVFGLFPIILQQIASCSYDGILLGAVFVYMAYAISLLYSEEKSIEEFGVMFLAGGFCTVACKGGVYIPLAGVIAMVLWEMFKPFKEKIKYVIGVAIPFILVFIAQFSQRILSLFMRQPGSAYRSGEEIYNISYFIEKPNQFIRIFQNTIVQVGDVHLQEAIGSLLGRLNIRVPWFILIGFILLICICAIRRRDEAVYVKKGHRLFIALICCASVVLVLLSMLLSYTQQSSNYITGVQGRYYLPIVAVLLLGMRSSKMVRDYKDDFLILLADILNVLVVGFVLLSALIN</sequence>
<dbReference type="Proteomes" id="UP000285897">
    <property type="component" value="Unassembled WGS sequence"/>
</dbReference>
<feature type="transmembrane region" description="Helical" evidence="1">
    <location>
        <begin position="191"/>
        <end position="211"/>
    </location>
</feature>
<dbReference type="EMBL" id="QRZI01000003">
    <property type="protein sequence ID" value="RGV65195.1"/>
    <property type="molecule type" value="Genomic_DNA"/>
</dbReference>
<dbReference type="EMBL" id="QRHZ01000004">
    <property type="protein sequence ID" value="RHG17220.1"/>
    <property type="molecule type" value="Genomic_DNA"/>
</dbReference>
<evidence type="ECO:0000313" key="9">
    <source>
        <dbReference type="EMBL" id="RHG17220.1"/>
    </source>
</evidence>
<evidence type="ECO:0000313" key="4">
    <source>
        <dbReference type="EMBL" id="RGR49939.1"/>
    </source>
</evidence>
<proteinExistence type="predicted"/>
<protein>
    <submittedName>
        <fullName evidence="6">DUF2142 domain-containing protein</fullName>
    </submittedName>
</protein>
<feature type="transmembrane region" description="Helical" evidence="1">
    <location>
        <begin position="21"/>
        <end position="38"/>
    </location>
</feature>
<feature type="transmembrane region" description="Helical" evidence="1">
    <location>
        <begin position="242"/>
        <end position="265"/>
    </location>
</feature>
<dbReference type="Pfam" id="PF09913">
    <property type="entry name" value="DUF2142"/>
    <property type="match status" value="1"/>
</dbReference>
<dbReference type="EMBL" id="QRVV01000096">
    <property type="protein sequence ID" value="RGS68921.1"/>
    <property type="molecule type" value="Genomic_DNA"/>
</dbReference>
<organism evidence="6 14">
    <name type="scientific">Blautia obeum</name>
    <dbReference type="NCBI Taxonomy" id="40520"/>
    <lineage>
        <taxon>Bacteria</taxon>
        <taxon>Bacillati</taxon>
        <taxon>Bacillota</taxon>
        <taxon>Clostridia</taxon>
        <taxon>Lachnospirales</taxon>
        <taxon>Lachnospiraceae</taxon>
        <taxon>Blautia</taxon>
    </lineage>
</organism>
<evidence type="ECO:0000313" key="15">
    <source>
        <dbReference type="Proteomes" id="UP000283585"/>
    </source>
</evidence>
<reference evidence="12 13" key="1">
    <citation type="submission" date="2018-08" db="EMBL/GenBank/DDBJ databases">
        <title>A genome reference for cultivated species of the human gut microbiota.</title>
        <authorList>
            <person name="Zou Y."/>
            <person name="Xue W."/>
            <person name="Luo G."/>
        </authorList>
    </citation>
    <scope>NUCLEOTIDE SEQUENCE [LARGE SCALE GENOMIC DNA]</scope>
    <source>
        <strain evidence="6 14">AF14-23</strain>
        <strain evidence="5 17">AF21-24</strain>
        <strain evidence="4 20">AF25-21</strain>
        <strain evidence="3 15">AF29-2BH</strain>
        <strain evidence="11 21">AF37-6AC</strain>
        <strain evidence="10 18">AF39-4</strain>
        <strain evidence="9 16">AM22-9LB</strain>
        <strain evidence="8 19">AM29-25AC</strain>
        <strain evidence="7 13">AM37-4AC</strain>
        <strain evidence="2 12">OM06-11AA</strain>
    </source>
</reference>
<dbReference type="EMBL" id="QRUH01000003">
    <property type="protein sequence ID" value="RGR49939.1"/>
    <property type="molecule type" value="Genomic_DNA"/>
</dbReference>
<feature type="transmembrane region" description="Helical" evidence="1">
    <location>
        <begin position="572"/>
        <end position="590"/>
    </location>
</feature>
<dbReference type="Proteomes" id="UP000265828">
    <property type="component" value="Unassembled WGS sequence"/>
</dbReference>
<evidence type="ECO:0000313" key="17">
    <source>
        <dbReference type="Proteomes" id="UP000284242"/>
    </source>
</evidence>
<dbReference type="Proteomes" id="UP000284242">
    <property type="component" value="Unassembled WGS sequence"/>
</dbReference>